<dbReference type="RefSeq" id="WP_039448831.1">
    <property type="nucleotide sequence ID" value="NZ_CP043329.1"/>
</dbReference>
<feature type="binding site" evidence="2">
    <location>
        <begin position="196"/>
        <end position="203"/>
    </location>
    <ligand>
        <name>ATP</name>
        <dbReference type="ChEBI" id="CHEBI:30616"/>
    </ligand>
</feature>
<dbReference type="Gene3D" id="1.10.3290.10">
    <property type="entry name" value="Fido-like domain"/>
    <property type="match status" value="1"/>
</dbReference>
<keyword evidence="5" id="KW-1185">Reference proteome</keyword>
<dbReference type="Proteomes" id="UP000323653">
    <property type="component" value="Chromosome"/>
</dbReference>
<proteinExistence type="predicted"/>
<evidence type="ECO:0000256" key="1">
    <source>
        <dbReference type="PIRSR" id="PIRSR640198-1"/>
    </source>
</evidence>
<evidence type="ECO:0000259" key="3">
    <source>
        <dbReference type="PROSITE" id="PS51459"/>
    </source>
</evidence>
<dbReference type="EMBL" id="CP043329">
    <property type="protein sequence ID" value="QEK52255.1"/>
    <property type="molecule type" value="Genomic_DNA"/>
</dbReference>
<dbReference type="InterPro" id="IPR036597">
    <property type="entry name" value="Fido-like_dom_sf"/>
</dbReference>
<dbReference type="Pfam" id="PF02661">
    <property type="entry name" value="Fic"/>
    <property type="match status" value="1"/>
</dbReference>
<reference evidence="4 5" key="1">
    <citation type="submission" date="2019-08" db="EMBL/GenBank/DDBJ databases">
        <title>Pedobacter sp. nov., isolated from Han river, South Korea.</title>
        <authorList>
            <person name="Lee D.-H."/>
            <person name="Kim Y.-S."/>
            <person name="Hwang E.-M."/>
            <person name="Le Tran T.C."/>
            <person name="Cha C.-J."/>
        </authorList>
    </citation>
    <scope>NUCLEOTIDE SEQUENCE [LARGE SCALE GENOMIC DNA]</scope>
    <source>
        <strain evidence="4 5">CJ43</strain>
    </source>
</reference>
<evidence type="ECO:0000256" key="2">
    <source>
        <dbReference type="PIRSR" id="PIRSR640198-2"/>
    </source>
</evidence>
<dbReference type="PANTHER" id="PTHR13504:SF38">
    <property type="entry name" value="FIDO DOMAIN-CONTAINING PROTEIN"/>
    <property type="match status" value="1"/>
</dbReference>
<dbReference type="InterPro" id="IPR040198">
    <property type="entry name" value="Fido_containing"/>
</dbReference>
<sequence>MSRTIEIIDQLWTRLEALKPIKPEYKTKLDKKFRLEFNFNSNHLEGNTLTYGETELLLIFDDTKGNHTLREYEEMKAHDVAYLLVEEWAQDKESPLIEQKIKNLNEIILVRPFWKEAITPDGQNTRRLINIGNYKNHPNSVRLANGEIFHYTSPTDTPFEMQDLIKWYAEGEDNLHPVKLAAMLHYKFVRIHPFDDGNGRVSRLLMNYVLLKHNYPPIIIKSADKQNYLRALHLADVGDYEPFIEYISQQVKWSLEISIKAAKGETIDEQGDLEKKISVLKKKLKQDKEVKLKFDNSVLEKLVKKHIFPLAYEWEKGLKKFDQFFFSREVALNTEFGRVSGMEINEKLTNNFLNKLLLLINNNQKIIRIRFSSSYRKLKSVKDSGSFNGGFIEIQFHQNAYEISYSGSKTTISKLYDEELTKEEMESITNSIGNWFYTQIENAIELYNK</sequence>
<organism evidence="4 5">
    <name type="scientific">Pedobacter aquae</name>
    <dbReference type="NCBI Taxonomy" id="2605747"/>
    <lineage>
        <taxon>Bacteria</taxon>
        <taxon>Pseudomonadati</taxon>
        <taxon>Bacteroidota</taxon>
        <taxon>Sphingobacteriia</taxon>
        <taxon>Sphingobacteriales</taxon>
        <taxon>Sphingobacteriaceae</taxon>
        <taxon>Pedobacter</taxon>
    </lineage>
</organism>
<dbReference type="InterPro" id="IPR003812">
    <property type="entry name" value="Fido"/>
</dbReference>
<dbReference type="AlphaFoldDB" id="A0A5C0VHV7"/>
<gene>
    <name evidence="4" type="ORF">FYC62_11850</name>
</gene>
<accession>A0A5C0VHV7</accession>
<keyword evidence="2" id="KW-0547">Nucleotide-binding</keyword>
<evidence type="ECO:0000313" key="5">
    <source>
        <dbReference type="Proteomes" id="UP000323653"/>
    </source>
</evidence>
<protein>
    <submittedName>
        <fullName evidence="4">Fic family protein</fullName>
    </submittedName>
</protein>
<dbReference type="GO" id="GO:0005524">
    <property type="term" value="F:ATP binding"/>
    <property type="evidence" value="ECO:0007669"/>
    <property type="project" value="UniProtKB-KW"/>
</dbReference>
<keyword evidence="2" id="KW-0067">ATP-binding</keyword>
<dbReference type="KEGG" id="pej:FYC62_11850"/>
<dbReference type="PROSITE" id="PS51459">
    <property type="entry name" value="FIDO"/>
    <property type="match status" value="1"/>
</dbReference>
<name>A0A5C0VHV7_9SPHI</name>
<feature type="domain" description="Fido" evidence="3">
    <location>
        <begin position="96"/>
        <end position="249"/>
    </location>
</feature>
<feature type="active site" evidence="1">
    <location>
        <position position="192"/>
    </location>
</feature>
<evidence type="ECO:0000313" key="4">
    <source>
        <dbReference type="EMBL" id="QEK52255.1"/>
    </source>
</evidence>
<dbReference type="SUPFAM" id="SSF140931">
    <property type="entry name" value="Fic-like"/>
    <property type="match status" value="1"/>
</dbReference>
<dbReference type="PANTHER" id="PTHR13504">
    <property type="entry name" value="FIDO DOMAIN-CONTAINING PROTEIN DDB_G0283145"/>
    <property type="match status" value="1"/>
</dbReference>